<keyword evidence="2" id="KW-1133">Transmembrane helix</keyword>
<feature type="transmembrane region" description="Helical" evidence="2">
    <location>
        <begin position="88"/>
        <end position="108"/>
    </location>
</feature>
<evidence type="ECO:0000313" key="4">
    <source>
        <dbReference type="EMBL" id="KAJ7723502.1"/>
    </source>
</evidence>
<keyword evidence="5" id="KW-1185">Reference proteome</keyword>
<comment type="caution">
    <text evidence="4">The sequence shown here is derived from an EMBL/GenBank/DDBJ whole genome shotgun (WGS) entry which is preliminary data.</text>
</comment>
<keyword evidence="2" id="KW-0472">Membrane</keyword>
<feature type="transmembrane region" description="Helical" evidence="2">
    <location>
        <begin position="120"/>
        <end position="144"/>
    </location>
</feature>
<feature type="domain" description="DUF6534" evidence="3">
    <location>
        <begin position="162"/>
        <end position="254"/>
    </location>
</feature>
<feature type="transmembrane region" description="Helical" evidence="2">
    <location>
        <begin position="231"/>
        <end position="250"/>
    </location>
</feature>
<dbReference type="AlphaFoldDB" id="A0AAD7HLS5"/>
<sequence length="362" mass="39909">MHNIAAEYFLGPWALVLNWSSKESSLLKQFVKYFGTYRDDPLALKIFVGILAVGTYVKSIEAFTIIWFQLVINFGDLVAANNLRYTAWFESITPVTAAIIVLYVQSYFCLRFLRMSKKWYLAAPLSIMFIGGFVAIALACHYNFIDDGISFSWYRASVIIGLIADILLTSGTTYFLIRSRQNVLPQSVGMLNALIRLTFQTAAPATVCSLINFVLSYTFPAVIPGARPTSSIATNIIFPKLYAVSMMWTLNARQDIRMAFDPSHVAETGTSASGLNFRTGRTLIGDAEGETKRGTTLEKPSQGQPRSSAYDDNSATEPFGEGDGEAATSVRSEVSTLDEVLFAPPCPRSKAWASSTQFEAVM</sequence>
<dbReference type="EMBL" id="JARJLG010000246">
    <property type="protein sequence ID" value="KAJ7723502.1"/>
    <property type="molecule type" value="Genomic_DNA"/>
</dbReference>
<proteinExistence type="predicted"/>
<feature type="transmembrane region" description="Helical" evidence="2">
    <location>
        <begin position="197"/>
        <end position="219"/>
    </location>
</feature>
<evidence type="ECO:0000256" key="1">
    <source>
        <dbReference type="SAM" id="MobiDB-lite"/>
    </source>
</evidence>
<keyword evidence="2" id="KW-0812">Transmembrane</keyword>
<feature type="transmembrane region" description="Helical" evidence="2">
    <location>
        <begin position="156"/>
        <end position="177"/>
    </location>
</feature>
<evidence type="ECO:0000256" key="2">
    <source>
        <dbReference type="SAM" id="Phobius"/>
    </source>
</evidence>
<dbReference type="Proteomes" id="UP001215280">
    <property type="component" value="Unassembled WGS sequence"/>
</dbReference>
<evidence type="ECO:0000313" key="5">
    <source>
        <dbReference type="Proteomes" id="UP001215280"/>
    </source>
</evidence>
<feature type="compositionally biased region" description="Polar residues" evidence="1">
    <location>
        <begin position="298"/>
        <end position="316"/>
    </location>
</feature>
<organism evidence="4 5">
    <name type="scientific">Mycena maculata</name>
    <dbReference type="NCBI Taxonomy" id="230809"/>
    <lineage>
        <taxon>Eukaryota</taxon>
        <taxon>Fungi</taxon>
        <taxon>Dikarya</taxon>
        <taxon>Basidiomycota</taxon>
        <taxon>Agaricomycotina</taxon>
        <taxon>Agaricomycetes</taxon>
        <taxon>Agaricomycetidae</taxon>
        <taxon>Agaricales</taxon>
        <taxon>Marasmiineae</taxon>
        <taxon>Mycenaceae</taxon>
        <taxon>Mycena</taxon>
    </lineage>
</organism>
<dbReference type="PANTHER" id="PTHR40465">
    <property type="entry name" value="CHROMOSOME 1, WHOLE GENOME SHOTGUN SEQUENCE"/>
    <property type="match status" value="1"/>
</dbReference>
<gene>
    <name evidence="4" type="ORF">DFH07DRAFT_1005273</name>
</gene>
<dbReference type="Pfam" id="PF20152">
    <property type="entry name" value="DUF6534"/>
    <property type="match status" value="1"/>
</dbReference>
<reference evidence="4" key="1">
    <citation type="submission" date="2023-03" db="EMBL/GenBank/DDBJ databases">
        <title>Massive genome expansion in bonnet fungi (Mycena s.s.) driven by repeated elements and novel gene families across ecological guilds.</title>
        <authorList>
            <consortium name="Lawrence Berkeley National Laboratory"/>
            <person name="Harder C.B."/>
            <person name="Miyauchi S."/>
            <person name="Viragh M."/>
            <person name="Kuo A."/>
            <person name="Thoen E."/>
            <person name="Andreopoulos B."/>
            <person name="Lu D."/>
            <person name="Skrede I."/>
            <person name="Drula E."/>
            <person name="Henrissat B."/>
            <person name="Morin E."/>
            <person name="Kohler A."/>
            <person name="Barry K."/>
            <person name="LaButti K."/>
            <person name="Morin E."/>
            <person name="Salamov A."/>
            <person name="Lipzen A."/>
            <person name="Mereny Z."/>
            <person name="Hegedus B."/>
            <person name="Baldrian P."/>
            <person name="Stursova M."/>
            <person name="Weitz H."/>
            <person name="Taylor A."/>
            <person name="Grigoriev I.V."/>
            <person name="Nagy L.G."/>
            <person name="Martin F."/>
            <person name="Kauserud H."/>
        </authorList>
    </citation>
    <scope>NUCLEOTIDE SEQUENCE</scope>
    <source>
        <strain evidence="4">CBHHK188m</strain>
    </source>
</reference>
<evidence type="ECO:0000259" key="3">
    <source>
        <dbReference type="Pfam" id="PF20152"/>
    </source>
</evidence>
<feature type="transmembrane region" description="Helical" evidence="2">
    <location>
        <begin position="42"/>
        <end position="68"/>
    </location>
</feature>
<name>A0AAD7HLS5_9AGAR</name>
<dbReference type="InterPro" id="IPR045339">
    <property type="entry name" value="DUF6534"/>
</dbReference>
<accession>A0AAD7HLS5</accession>
<feature type="region of interest" description="Disordered" evidence="1">
    <location>
        <begin position="285"/>
        <end position="331"/>
    </location>
</feature>
<protein>
    <recommendedName>
        <fullName evidence="3">DUF6534 domain-containing protein</fullName>
    </recommendedName>
</protein>
<dbReference type="PANTHER" id="PTHR40465:SF1">
    <property type="entry name" value="DUF6534 DOMAIN-CONTAINING PROTEIN"/>
    <property type="match status" value="1"/>
</dbReference>